<evidence type="ECO:0000256" key="2">
    <source>
        <dbReference type="SAM" id="Phobius"/>
    </source>
</evidence>
<gene>
    <name evidence="3" type="ORF">ACFOYY_26630</name>
</gene>
<evidence type="ECO:0000256" key="1">
    <source>
        <dbReference type="SAM" id="Coils"/>
    </source>
</evidence>
<evidence type="ECO:0000313" key="3">
    <source>
        <dbReference type="EMBL" id="MFC3983733.1"/>
    </source>
</evidence>
<accession>A0ABV8F8E7</accession>
<keyword evidence="1" id="KW-0175">Coiled coil</keyword>
<dbReference type="Proteomes" id="UP001595698">
    <property type="component" value="Unassembled WGS sequence"/>
</dbReference>
<sequence>MTLLTTIAAPLVVIALTLLTVLGAVPVVGALGLAAAVAVLAAQALTLVTLRRTDGKAQRVDNRVKRQEAELAKVRTAVERLDGRLDEIVSLLRQESGRHEEDLRAILVSLGEDRLTAVPRRREMEELVSELLPKLAAAEARPWRARPEGAA</sequence>
<keyword evidence="2" id="KW-0472">Membrane</keyword>
<organism evidence="3 4">
    <name type="scientific">Streptosporangium jomthongense</name>
    <dbReference type="NCBI Taxonomy" id="1193683"/>
    <lineage>
        <taxon>Bacteria</taxon>
        <taxon>Bacillati</taxon>
        <taxon>Actinomycetota</taxon>
        <taxon>Actinomycetes</taxon>
        <taxon>Streptosporangiales</taxon>
        <taxon>Streptosporangiaceae</taxon>
        <taxon>Streptosporangium</taxon>
    </lineage>
</organism>
<protein>
    <submittedName>
        <fullName evidence="3">Uncharacterized protein</fullName>
    </submittedName>
</protein>
<evidence type="ECO:0000313" key="4">
    <source>
        <dbReference type="Proteomes" id="UP001595698"/>
    </source>
</evidence>
<keyword evidence="2" id="KW-1133">Transmembrane helix</keyword>
<comment type="caution">
    <text evidence="3">The sequence shown here is derived from an EMBL/GenBank/DDBJ whole genome shotgun (WGS) entry which is preliminary data.</text>
</comment>
<dbReference type="RefSeq" id="WP_362777122.1">
    <property type="nucleotide sequence ID" value="NZ_JBHSBC010000032.1"/>
</dbReference>
<keyword evidence="2" id="KW-0812">Transmembrane</keyword>
<dbReference type="EMBL" id="JBHSBC010000032">
    <property type="protein sequence ID" value="MFC3983733.1"/>
    <property type="molecule type" value="Genomic_DNA"/>
</dbReference>
<keyword evidence="4" id="KW-1185">Reference proteome</keyword>
<name>A0ABV8F8E7_9ACTN</name>
<reference evidence="4" key="1">
    <citation type="journal article" date="2019" name="Int. J. Syst. Evol. Microbiol.">
        <title>The Global Catalogue of Microorganisms (GCM) 10K type strain sequencing project: providing services to taxonomists for standard genome sequencing and annotation.</title>
        <authorList>
            <consortium name="The Broad Institute Genomics Platform"/>
            <consortium name="The Broad Institute Genome Sequencing Center for Infectious Disease"/>
            <person name="Wu L."/>
            <person name="Ma J."/>
        </authorList>
    </citation>
    <scope>NUCLEOTIDE SEQUENCE [LARGE SCALE GENOMIC DNA]</scope>
    <source>
        <strain evidence="4">TBRC 7912</strain>
    </source>
</reference>
<feature type="transmembrane region" description="Helical" evidence="2">
    <location>
        <begin position="33"/>
        <end position="50"/>
    </location>
</feature>
<proteinExistence type="predicted"/>
<feature type="coiled-coil region" evidence="1">
    <location>
        <begin position="50"/>
        <end position="84"/>
    </location>
</feature>